<dbReference type="Gene3D" id="2.60.40.420">
    <property type="entry name" value="Cupredoxins - blue copper proteins"/>
    <property type="match status" value="1"/>
</dbReference>
<sequence length="297" mass="34972">MEKPSKLLRSVFVDFRNVRRRRPLDEICTDLRPCVTLNCPWGRYPKLDKANKYKYHTCKTIDSLRRTRRPSASHVETYSPHKDDKIDHLLNVTFNFAVGSSINNIKFKYPNRPLYEGAKYLEECEFESLYDVPTEGAECTADRRRLMWTYHTAHLHGHDMFLIDMGFPETYKNGSIKSMSKFLKCDNPACTMHQWKEEKIAKRVNFDRPIQKNTILLPAQGYAIVRFKATNPGWWPLHCHNALHNMEGMMLLFHVDDEEHGRPLTTIPRGLPQCSPQQSSRRAEQLYPWEIEPNFNW</sequence>
<proteinExistence type="predicted"/>
<evidence type="ECO:0000313" key="6">
    <source>
        <dbReference type="EMBL" id="CBY37242.1"/>
    </source>
</evidence>
<dbReference type="InterPro" id="IPR033138">
    <property type="entry name" value="Cu_oxidase_CS"/>
</dbReference>
<dbReference type="PANTHER" id="PTHR11709">
    <property type="entry name" value="MULTI-COPPER OXIDASE"/>
    <property type="match status" value="1"/>
</dbReference>
<keyword evidence="4" id="KW-0186">Copper</keyword>
<evidence type="ECO:0000256" key="3">
    <source>
        <dbReference type="ARBA" id="ARBA00023002"/>
    </source>
</evidence>
<keyword evidence="3" id="KW-0560">Oxidoreductase</keyword>
<dbReference type="AlphaFoldDB" id="E4YP44"/>
<dbReference type="InterPro" id="IPR002355">
    <property type="entry name" value="Cu_oxidase_Cu_BS"/>
</dbReference>
<evidence type="ECO:0000256" key="2">
    <source>
        <dbReference type="ARBA" id="ARBA00022723"/>
    </source>
</evidence>
<dbReference type="Proteomes" id="UP000011014">
    <property type="component" value="Unassembled WGS sequence"/>
</dbReference>
<keyword evidence="2" id="KW-0479">Metal-binding</keyword>
<accession>E4YP44</accession>
<evidence type="ECO:0000256" key="4">
    <source>
        <dbReference type="ARBA" id="ARBA00023008"/>
    </source>
</evidence>
<dbReference type="PANTHER" id="PTHR11709:SF394">
    <property type="entry name" value="FI03373P-RELATED"/>
    <property type="match status" value="1"/>
</dbReference>
<feature type="domain" description="Plastocyanin-like" evidence="5">
    <location>
        <begin position="150"/>
        <end position="258"/>
    </location>
</feature>
<gene>
    <name evidence="6" type="ORF">GSOID_T00030330001</name>
</gene>
<dbReference type="PROSITE" id="PS00079">
    <property type="entry name" value="MULTICOPPER_OXIDASE1"/>
    <property type="match status" value="1"/>
</dbReference>
<evidence type="ECO:0000256" key="1">
    <source>
        <dbReference type="ARBA" id="ARBA00013107"/>
    </source>
</evidence>
<dbReference type="InterPro" id="IPR011706">
    <property type="entry name" value="Cu-oxidase_C"/>
</dbReference>
<evidence type="ECO:0000259" key="5">
    <source>
        <dbReference type="Pfam" id="PF07731"/>
    </source>
</evidence>
<dbReference type="GO" id="GO:0005507">
    <property type="term" value="F:copper ion binding"/>
    <property type="evidence" value="ECO:0007669"/>
    <property type="project" value="InterPro"/>
</dbReference>
<protein>
    <recommendedName>
        <fullName evidence="1">ferroxidase</fullName>
        <ecNumber evidence="1">1.16.3.1</ecNumber>
    </recommendedName>
</protein>
<reference evidence="6" key="1">
    <citation type="journal article" date="2010" name="Science">
        <title>Plasticity of animal genome architecture unmasked by rapid evolution of a pelagic tunicate.</title>
        <authorList>
            <person name="Denoeud F."/>
            <person name="Henriet S."/>
            <person name="Mungpakdee S."/>
            <person name="Aury J.M."/>
            <person name="Da Silva C."/>
            <person name="Brinkmann H."/>
            <person name="Mikhaleva J."/>
            <person name="Olsen L.C."/>
            <person name="Jubin C."/>
            <person name="Canestro C."/>
            <person name="Bouquet J.M."/>
            <person name="Danks G."/>
            <person name="Poulain J."/>
            <person name="Campsteijn C."/>
            <person name="Adamski M."/>
            <person name="Cross I."/>
            <person name="Yadetie F."/>
            <person name="Muffato M."/>
            <person name="Louis A."/>
            <person name="Butcher S."/>
            <person name="Tsagkogeorga G."/>
            <person name="Konrad A."/>
            <person name="Singh S."/>
            <person name="Jensen M.F."/>
            <person name="Cong E.H."/>
            <person name="Eikeseth-Otteraa H."/>
            <person name="Noel B."/>
            <person name="Anthouard V."/>
            <person name="Porcel B.M."/>
            <person name="Kachouri-Lafond R."/>
            <person name="Nishino A."/>
            <person name="Ugolini M."/>
            <person name="Chourrout P."/>
            <person name="Nishida H."/>
            <person name="Aasland R."/>
            <person name="Huzurbazar S."/>
            <person name="Westhof E."/>
            <person name="Delsuc F."/>
            <person name="Lehrach H."/>
            <person name="Reinhardt R."/>
            <person name="Weissenbach J."/>
            <person name="Roy S.W."/>
            <person name="Artiguenave F."/>
            <person name="Postlethwait J.H."/>
            <person name="Manak J.R."/>
            <person name="Thompson E.M."/>
            <person name="Jaillon O."/>
            <person name="Du Pasquier L."/>
            <person name="Boudinot P."/>
            <person name="Liberles D.A."/>
            <person name="Volff J.N."/>
            <person name="Philippe H."/>
            <person name="Lenhard B."/>
            <person name="Roest Crollius H."/>
            <person name="Wincker P."/>
            <person name="Chourrout D."/>
        </authorList>
    </citation>
    <scope>NUCLEOTIDE SEQUENCE [LARGE SCALE GENOMIC DNA]</scope>
</reference>
<dbReference type="GO" id="GO:0005886">
    <property type="term" value="C:plasma membrane"/>
    <property type="evidence" value="ECO:0007669"/>
    <property type="project" value="TreeGrafter"/>
</dbReference>
<dbReference type="SUPFAM" id="SSF49503">
    <property type="entry name" value="Cupredoxins"/>
    <property type="match status" value="1"/>
</dbReference>
<dbReference type="EC" id="1.16.3.1" evidence="1"/>
<organism evidence="6">
    <name type="scientific">Oikopleura dioica</name>
    <name type="common">Tunicate</name>
    <dbReference type="NCBI Taxonomy" id="34765"/>
    <lineage>
        <taxon>Eukaryota</taxon>
        <taxon>Metazoa</taxon>
        <taxon>Chordata</taxon>
        <taxon>Tunicata</taxon>
        <taxon>Appendicularia</taxon>
        <taxon>Copelata</taxon>
        <taxon>Oikopleuridae</taxon>
        <taxon>Oikopleura</taxon>
    </lineage>
</organism>
<dbReference type="InterPro" id="IPR008972">
    <property type="entry name" value="Cupredoxin"/>
</dbReference>
<dbReference type="Pfam" id="PF07731">
    <property type="entry name" value="Cu-oxidase_2"/>
    <property type="match status" value="1"/>
</dbReference>
<dbReference type="PROSITE" id="PS00080">
    <property type="entry name" value="MULTICOPPER_OXIDASE2"/>
    <property type="match status" value="1"/>
</dbReference>
<name>E4YP44_OIKDI</name>
<dbReference type="InterPro" id="IPR045087">
    <property type="entry name" value="Cu-oxidase_fam"/>
</dbReference>
<dbReference type="GO" id="GO:0006826">
    <property type="term" value="P:iron ion transport"/>
    <property type="evidence" value="ECO:0007669"/>
    <property type="project" value="TreeGrafter"/>
</dbReference>
<dbReference type="GO" id="GO:0004322">
    <property type="term" value="F:ferroxidase activity"/>
    <property type="evidence" value="ECO:0007669"/>
    <property type="project" value="UniProtKB-EC"/>
</dbReference>
<dbReference type="EMBL" id="FN654927">
    <property type="protein sequence ID" value="CBY37242.1"/>
    <property type="molecule type" value="Genomic_DNA"/>
</dbReference>